<reference evidence="3" key="1">
    <citation type="submission" date="2018-11" db="EMBL/GenBank/DDBJ databases">
        <authorList>
            <person name="Onetto C."/>
        </authorList>
    </citation>
    <scope>NUCLEOTIDE SEQUENCE [LARGE SCALE GENOMIC DNA]</scope>
</reference>
<dbReference type="Pfam" id="PF03321">
    <property type="entry name" value="GH3"/>
    <property type="match status" value="1"/>
</dbReference>
<dbReference type="EMBL" id="UXAT02000034">
    <property type="protein sequence ID" value="VUX47133.1"/>
    <property type="molecule type" value="Genomic_DNA"/>
</dbReference>
<organism evidence="3 4">
    <name type="scientific">Candidatus Defluviicoccus seviourii</name>
    <dbReference type="NCBI Taxonomy" id="2565273"/>
    <lineage>
        <taxon>Bacteria</taxon>
        <taxon>Pseudomonadati</taxon>
        <taxon>Pseudomonadota</taxon>
        <taxon>Alphaproteobacteria</taxon>
        <taxon>Rhodospirillales</taxon>
        <taxon>Rhodospirillaceae</taxon>
        <taxon>Defluviicoccus</taxon>
    </lineage>
</organism>
<evidence type="ECO:0000259" key="1">
    <source>
        <dbReference type="Pfam" id="PF23571"/>
    </source>
</evidence>
<dbReference type="PANTHER" id="PTHR31901">
    <property type="entry name" value="GH3 DOMAIN-CONTAINING PROTEIN"/>
    <property type="match status" value="1"/>
</dbReference>
<accession>A0A564WHT6</accession>
<comment type="caution">
    <text evidence="3">The sequence shown here is derived from an EMBL/GenBank/DDBJ whole genome shotgun (WGS) entry which is preliminary data.</text>
</comment>
<keyword evidence="4" id="KW-1185">Reference proteome</keyword>
<dbReference type="Pfam" id="PF23571">
    <property type="entry name" value="GH3_M"/>
    <property type="match status" value="1"/>
</dbReference>
<dbReference type="PANTHER" id="PTHR31901:SF9">
    <property type="entry name" value="GH3 DOMAIN-CONTAINING PROTEIN"/>
    <property type="match status" value="1"/>
</dbReference>
<dbReference type="InterPro" id="IPR004993">
    <property type="entry name" value="GH3"/>
</dbReference>
<feature type="domain" description="GH3 middle" evidence="1">
    <location>
        <begin position="297"/>
        <end position="365"/>
    </location>
</feature>
<gene>
    <name evidence="3" type="ORF">DF3PA_40009</name>
</gene>
<dbReference type="AlphaFoldDB" id="A0A564WHT6"/>
<evidence type="ECO:0000313" key="3">
    <source>
        <dbReference type="EMBL" id="VUX47133.1"/>
    </source>
</evidence>
<evidence type="ECO:0000313" key="4">
    <source>
        <dbReference type="Proteomes" id="UP000326641"/>
    </source>
</evidence>
<protein>
    <submittedName>
        <fullName evidence="3">GH3 auxin-responsive promoter</fullName>
    </submittedName>
</protein>
<dbReference type="Pfam" id="PF23572">
    <property type="entry name" value="GH3_C"/>
    <property type="match status" value="1"/>
</dbReference>
<dbReference type="Proteomes" id="UP000326641">
    <property type="component" value="Unassembled WGS sequence"/>
</dbReference>
<dbReference type="GO" id="GO:0016881">
    <property type="term" value="F:acid-amino acid ligase activity"/>
    <property type="evidence" value="ECO:0007669"/>
    <property type="project" value="TreeGrafter"/>
</dbReference>
<feature type="domain" description="GH3 C-terminal" evidence="2">
    <location>
        <begin position="380"/>
        <end position="500"/>
    </location>
</feature>
<dbReference type="InterPro" id="IPR055378">
    <property type="entry name" value="GH3_C"/>
</dbReference>
<dbReference type="InterPro" id="IPR055377">
    <property type="entry name" value="GH3_M"/>
</dbReference>
<sequence length="516" mass="56787">MIDATPLLKAYAVLRRRHLARLDPVACQRRLLARLIERARATRFGADHRFSAITSVEAFQSQVPIRRYEDLWQRYWQPPFPRLENCTWPGTIPYFAVTSGTTTGVTKYIPCSTAILAANRRAALDLFAFHLQHRPQSQIFAGRNCMLGGSTALNELAPGIWSGDLSGIAGKTTPLWVRPFYFPPRALETVTDWEKKTALLAPASLKADLHTLGGTPSWLLLFFERLAGLRPEAGRRLAALYPNLELIVHGGVNFAPYRPIFRSWLAGSRAETREVYPASEGFIAVADRGDGEGLRLVLDQGLFYEFIPVEELDSPNPTRHWIGTAETGVNYALVLTTCAGLWAYVIGDTVRLIDRDPPRLMITGRTSYSLSAFGEHLIGEEIEDAVASAAGDVGAAVTDYAVGALFPRTEDGMGGSAGRHLFIVEFEGGPIEAARLERFATALDRFLASRNSDYADHRAGDYGMRPPLIHPVPAGTFASWMKSRGRFGGQNKVPRIINDRTVLSDLGAFAGFPISA</sequence>
<name>A0A564WHT6_9PROT</name>
<evidence type="ECO:0000259" key="2">
    <source>
        <dbReference type="Pfam" id="PF23572"/>
    </source>
</evidence>
<proteinExistence type="predicted"/>
<dbReference type="GO" id="GO:0005737">
    <property type="term" value="C:cytoplasm"/>
    <property type="evidence" value="ECO:0007669"/>
    <property type="project" value="TreeGrafter"/>
</dbReference>